<dbReference type="InterPro" id="IPR002933">
    <property type="entry name" value="Peptidase_M20"/>
</dbReference>
<proteinExistence type="inferred from homology"/>
<reference evidence="5" key="1">
    <citation type="journal article" date="2023" name="Int. J. Syst. Evol. Microbiol.">
        <title>Collibacillus ludicampi gen. nov., sp. nov., a new soil bacterium of the family Alicyclobacillaceae.</title>
        <authorList>
            <person name="Jojima T."/>
            <person name="Ioku Y."/>
            <person name="Fukuta Y."/>
            <person name="Shirasaka N."/>
            <person name="Matsumura Y."/>
            <person name="Mori M."/>
        </authorList>
    </citation>
    <scope>NUCLEOTIDE SEQUENCE</scope>
    <source>
        <strain evidence="5">TP075</strain>
    </source>
</reference>
<dbReference type="InterPro" id="IPR017439">
    <property type="entry name" value="Amidohydrolase"/>
</dbReference>
<dbReference type="Pfam" id="PF07687">
    <property type="entry name" value="M20_dimer"/>
    <property type="match status" value="1"/>
</dbReference>
<dbReference type="PIRSF" id="PIRSF005962">
    <property type="entry name" value="Pept_M20D_amidohydro"/>
    <property type="match status" value="1"/>
</dbReference>
<accession>A0AAV4LFJ4</accession>
<dbReference type="CDD" id="cd03886">
    <property type="entry name" value="M20_Acy1"/>
    <property type="match status" value="1"/>
</dbReference>
<dbReference type="Gene3D" id="3.30.70.360">
    <property type="match status" value="1"/>
</dbReference>
<comment type="cofactor">
    <cofactor evidence="3">
        <name>Mn(2+)</name>
        <dbReference type="ChEBI" id="CHEBI:29035"/>
    </cofactor>
    <text evidence="3">The Mn(2+) ion enhances activity.</text>
</comment>
<feature type="binding site" evidence="3">
    <location>
        <position position="111"/>
    </location>
    <ligand>
        <name>Mn(2+)</name>
        <dbReference type="ChEBI" id="CHEBI:29035"/>
        <label>2</label>
    </ligand>
</feature>
<dbReference type="AlphaFoldDB" id="A0AAV4LFJ4"/>
<dbReference type="Pfam" id="PF01546">
    <property type="entry name" value="Peptidase_M20"/>
    <property type="match status" value="1"/>
</dbReference>
<dbReference type="InterPro" id="IPR036264">
    <property type="entry name" value="Bact_exopeptidase_dim_dom"/>
</dbReference>
<protein>
    <submittedName>
        <fullName evidence="5">Hydrolase</fullName>
    </submittedName>
</protein>
<dbReference type="Proteomes" id="UP001057291">
    <property type="component" value="Unassembled WGS sequence"/>
</dbReference>
<keyword evidence="2 5" id="KW-0378">Hydrolase</keyword>
<feature type="domain" description="Peptidase M20 dimerisation" evidence="4">
    <location>
        <begin position="195"/>
        <end position="283"/>
    </location>
</feature>
<keyword evidence="3" id="KW-0464">Manganese</keyword>
<dbReference type="EMBL" id="BOQE01000001">
    <property type="protein sequence ID" value="GIM46284.1"/>
    <property type="molecule type" value="Genomic_DNA"/>
</dbReference>
<dbReference type="GO" id="GO:0046872">
    <property type="term" value="F:metal ion binding"/>
    <property type="evidence" value="ECO:0007669"/>
    <property type="project" value="UniProtKB-KW"/>
</dbReference>
<dbReference type="PANTHER" id="PTHR11014:SF63">
    <property type="entry name" value="METALLOPEPTIDASE, PUTATIVE (AFU_ORTHOLOGUE AFUA_6G09600)-RELATED"/>
    <property type="match status" value="1"/>
</dbReference>
<feature type="binding site" evidence="3">
    <location>
        <position position="145"/>
    </location>
    <ligand>
        <name>Mn(2+)</name>
        <dbReference type="ChEBI" id="CHEBI:29035"/>
        <label>2</label>
    </ligand>
</feature>
<keyword evidence="3" id="KW-0479">Metal-binding</keyword>
<dbReference type="SUPFAM" id="SSF53187">
    <property type="entry name" value="Zn-dependent exopeptidases"/>
    <property type="match status" value="1"/>
</dbReference>
<dbReference type="InterPro" id="IPR011650">
    <property type="entry name" value="Peptidase_M20_dimer"/>
</dbReference>
<evidence type="ECO:0000313" key="5">
    <source>
        <dbReference type="EMBL" id="GIM46284.1"/>
    </source>
</evidence>
<feature type="binding site" evidence="3">
    <location>
        <position position="169"/>
    </location>
    <ligand>
        <name>Mn(2+)</name>
        <dbReference type="ChEBI" id="CHEBI:29035"/>
        <label>2</label>
    </ligand>
</feature>
<dbReference type="SUPFAM" id="SSF55031">
    <property type="entry name" value="Bacterial exopeptidase dimerisation domain"/>
    <property type="match status" value="1"/>
</dbReference>
<evidence type="ECO:0000256" key="2">
    <source>
        <dbReference type="ARBA" id="ARBA00022801"/>
    </source>
</evidence>
<feature type="binding site" evidence="3">
    <location>
        <position position="109"/>
    </location>
    <ligand>
        <name>Mn(2+)</name>
        <dbReference type="ChEBI" id="CHEBI:29035"/>
        <label>2</label>
    </ligand>
</feature>
<comment type="similarity">
    <text evidence="1">Belongs to the peptidase M20 family.</text>
</comment>
<evidence type="ECO:0000259" key="4">
    <source>
        <dbReference type="Pfam" id="PF07687"/>
    </source>
</evidence>
<evidence type="ECO:0000313" key="6">
    <source>
        <dbReference type="Proteomes" id="UP001057291"/>
    </source>
</evidence>
<evidence type="ECO:0000256" key="3">
    <source>
        <dbReference type="PIRSR" id="PIRSR005962-1"/>
    </source>
</evidence>
<dbReference type="FunFam" id="3.30.70.360:FF:000014">
    <property type="entry name" value="N-acyl-L-amino acid amidohydrolase"/>
    <property type="match status" value="1"/>
</dbReference>
<dbReference type="NCBIfam" id="TIGR01891">
    <property type="entry name" value="amidohydrolases"/>
    <property type="match status" value="1"/>
</dbReference>
<keyword evidence="6" id="KW-1185">Reference proteome</keyword>
<dbReference type="FunFam" id="3.40.630.10:FF:000006">
    <property type="entry name" value="N-acetyldiaminopimelate deacetylase"/>
    <property type="match status" value="1"/>
</dbReference>
<organism evidence="5 6">
    <name type="scientific">Collibacillus ludicampi</name>
    <dbReference type="NCBI Taxonomy" id="2771369"/>
    <lineage>
        <taxon>Bacteria</taxon>
        <taxon>Bacillati</taxon>
        <taxon>Bacillota</taxon>
        <taxon>Bacilli</taxon>
        <taxon>Bacillales</taxon>
        <taxon>Alicyclobacillaceae</taxon>
        <taxon>Collibacillus</taxon>
    </lineage>
</organism>
<name>A0AAV4LFJ4_9BACL</name>
<gene>
    <name evidence="5" type="ORF">DNHGIG_18330</name>
</gene>
<dbReference type="PANTHER" id="PTHR11014">
    <property type="entry name" value="PEPTIDASE M20 FAMILY MEMBER"/>
    <property type="match status" value="1"/>
</dbReference>
<comment type="caution">
    <text evidence="5">The sequence shown here is derived from an EMBL/GenBank/DDBJ whole genome shotgun (WGS) entry which is preliminary data.</text>
</comment>
<dbReference type="Gene3D" id="3.40.630.10">
    <property type="entry name" value="Zn peptidases"/>
    <property type="match status" value="1"/>
</dbReference>
<feature type="binding site" evidence="3">
    <location>
        <position position="369"/>
    </location>
    <ligand>
        <name>Mn(2+)</name>
        <dbReference type="ChEBI" id="CHEBI:29035"/>
        <label>2</label>
    </ligand>
</feature>
<dbReference type="RefSeq" id="WP_282199404.1">
    <property type="nucleotide sequence ID" value="NZ_BOQE01000001.1"/>
</dbReference>
<sequence length="402" mass="43866">MYEWKRFQNRVRRAIVHIHDELVRVRRDLHAHPELAFQEVRTAGIVASCLSRLGLEVRTGVAKTGVVGDLFGRRSGPTVALRADMDALPMQDEKEVTYKSKVDGCMHACGHDAHTAMMLGAAVVLAEMREELPGHVRFLFQPAEEGPGGALPMIEEGALEGVDVIFAQHVNPSLETGYVAVSDGPAMAAVDDFCLTIHGKGGHAAYPHMATDAIQIAAQVIVGLQPLISRQVDPFEPAVVTIGTIEGGKAENIVADQVSMRGTIRTFNRLLRSEIPKRIEEIVGGITSAYGGRFELNIRPGYPALINPSEEVKRITQVAEEVVGANHLLLAPPSMGSEDFAFYLEEVPGCMWWLGAMPAYASIGELTLHHPRFDIDERALAYGVEMLVMSTLAYFFPDFATS</sequence>
<evidence type="ECO:0000256" key="1">
    <source>
        <dbReference type="ARBA" id="ARBA00006153"/>
    </source>
</evidence>
<dbReference type="GO" id="GO:0016787">
    <property type="term" value="F:hydrolase activity"/>
    <property type="evidence" value="ECO:0007669"/>
    <property type="project" value="UniProtKB-KW"/>
</dbReference>